<name>A0A195BED9_9HYME</name>
<evidence type="ECO:0000313" key="2">
    <source>
        <dbReference type="EMBL" id="KYM82951.1"/>
    </source>
</evidence>
<dbReference type="InterPro" id="IPR021896">
    <property type="entry name" value="THAP9-like_HTH"/>
</dbReference>
<protein>
    <recommendedName>
        <fullName evidence="1">THAP9-like helix-turn-helix domain-containing protein</fullName>
    </recommendedName>
</protein>
<gene>
    <name evidence="2" type="ORF">ALC53_06663</name>
</gene>
<proteinExistence type="predicted"/>
<dbReference type="Proteomes" id="UP000078540">
    <property type="component" value="Unassembled WGS sequence"/>
</dbReference>
<accession>A0A195BED9</accession>
<feature type="non-terminal residue" evidence="2">
    <location>
        <position position="1"/>
    </location>
</feature>
<keyword evidence="3" id="KW-1185">Reference proteome</keyword>
<organism evidence="2 3">
    <name type="scientific">Atta colombica</name>
    <dbReference type="NCBI Taxonomy" id="520822"/>
    <lineage>
        <taxon>Eukaryota</taxon>
        <taxon>Metazoa</taxon>
        <taxon>Ecdysozoa</taxon>
        <taxon>Arthropoda</taxon>
        <taxon>Hexapoda</taxon>
        <taxon>Insecta</taxon>
        <taxon>Pterygota</taxon>
        <taxon>Neoptera</taxon>
        <taxon>Endopterygota</taxon>
        <taxon>Hymenoptera</taxon>
        <taxon>Apocrita</taxon>
        <taxon>Aculeata</taxon>
        <taxon>Formicoidea</taxon>
        <taxon>Formicidae</taxon>
        <taxon>Myrmicinae</taxon>
        <taxon>Atta</taxon>
    </lineage>
</organism>
<dbReference type="Pfam" id="PF12017">
    <property type="entry name" value="Tnp_P_element"/>
    <property type="match status" value="1"/>
</dbReference>
<evidence type="ECO:0000259" key="1">
    <source>
        <dbReference type="Pfam" id="PF12017"/>
    </source>
</evidence>
<dbReference type="AlphaFoldDB" id="A0A195BED9"/>
<dbReference type="EMBL" id="KQ976504">
    <property type="protein sequence ID" value="KYM82951.1"/>
    <property type="molecule type" value="Genomic_DNA"/>
</dbReference>
<reference evidence="2 3" key="1">
    <citation type="submission" date="2015-09" db="EMBL/GenBank/DDBJ databases">
        <title>Atta colombica WGS genome.</title>
        <authorList>
            <person name="Nygaard S."/>
            <person name="Hu H."/>
            <person name="Boomsma J."/>
            <person name="Zhang G."/>
        </authorList>
    </citation>
    <scope>NUCLEOTIDE SEQUENCE [LARGE SCALE GENOMIC DNA]</scope>
    <source>
        <strain evidence="2">Treedump-2</strain>
        <tissue evidence="2">Whole body</tissue>
    </source>
</reference>
<feature type="domain" description="THAP9-like helix-turn-helix" evidence="1">
    <location>
        <begin position="1"/>
        <end position="34"/>
    </location>
</feature>
<sequence length="102" mass="12677">RQYSLELKSFVLTLNYYSSKIYNYIRTKFALPHPFRATSVHSAHIEKNYCEQYCERDTTDFARQKVYPRLREKCYEDDKYEQGHWWKVSVIKDNYYWAKNRR</sequence>
<evidence type="ECO:0000313" key="3">
    <source>
        <dbReference type="Proteomes" id="UP000078540"/>
    </source>
</evidence>